<name>A6IFY3_RAT</name>
<protein>
    <submittedName>
        <fullName evidence="1">RCG48856</fullName>
    </submittedName>
</protein>
<proteinExistence type="predicted"/>
<dbReference type="AlphaFoldDB" id="A6IFY3"/>
<dbReference type="Proteomes" id="UP000234681">
    <property type="component" value="Chromosome 7"/>
</dbReference>
<dbReference type="EMBL" id="CH473960">
    <property type="protein sequence ID" value="EDM16915.1"/>
    <property type="molecule type" value="Genomic_DNA"/>
</dbReference>
<gene>
    <name evidence="1" type="ORF">rCG_48856</name>
</gene>
<evidence type="ECO:0000313" key="1">
    <source>
        <dbReference type="EMBL" id="EDM16915.1"/>
    </source>
</evidence>
<accession>A6IFY3</accession>
<evidence type="ECO:0000313" key="2">
    <source>
        <dbReference type="Proteomes" id="UP000234681"/>
    </source>
</evidence>
<reference evidence="1 2" key="1">
    <citation type="submission" date="2005-09" db="EMBL/GenBank/DDBJ databases">
        <authorList>
            <person name="Mural R.J."/>
            <person name="Li P.W."/>
            <person name="Adams M.D."/>
            <person name="Amanatides P.G."/>
            <person name="Baden-Tillson H."/>
            <person name="Barnstead M."/>
            <person name="Chin S.H."/>
            <person name="Dew I."/>
            <person name="Evans C.A."/>
            <person name="Ferriera S."/>
            <person name="Flanigan M."/>
            <person name="Fosler C."/>
            <person name="Glodek A."/>
            <person name="Gu Z."/>
            <person name="Holt R.A."/>
            <person name="Jennings D."/>
            <person name="Kraft C.L."/>
            <person name="Lu F."/>
            <person name="Nguyen T."/>
            <person name="Nusskern D.R."/>
            <person name="Pfannkoch C.M."/>
            <person name="Sitter C."/>
            <person name="Sutton G.G."/>
            <person name="Venter J.C."/>
            <person name="Wang Z."/>
            <person name="Woodage T."/>
            <person name="Zheng X.H."/>
            <person name="Zhong F."/>
        </authorList>
    </citation>
    <scope>NUCLEOTIDE SEQUENCE [LARGE SCALE GENOMIC DNA]</scope>
    <source>
        <strain>BN</strain>
        <strain evidence="2">Sprague-Dawley</strain>
    </source>
</reference>
<sequence>MGERLHLVMSLQCRNLGKVKPHLILPDVGILICMQELERRSLYTLGGHSWPQAKARKLVGITRLFGMKHTVSTAPTKIY</sequence>
<organism evidence="1 2">
    <name type="scientific">Rattus norvegicus</name>
    <name type="common">Rat</name>
    <dbReference type="NCBI Taxonomy" id="10116"/>
    <lineage>
        <taxon>Eukaryota</taxon>
        <taxon>Metazoa</taxon>
        <taxon>Chordata</taxon>
        <taxon>Craniata</taxon>
        <taxon>Vertebrata</taxon>
        <taxon>Euteleostomi</taxon>
        <taxon>Mammalia</taxon>
        <taxon>Eutheria</taxon>
        <taxon>Euarchontoglires</taxon>
        <taxon>Glires</taxon>
        <taxon>Rodentia</taxon>
        <taxon>Myomorpha</taxon>
        <taxon>Muroidea</taxon>
        <taxon>Muridae</taxon>
        <taxon>Murinae</taxon>
        <taxon>Rattus</taxon>
    </lineage>
</organism>